<protein>
    <submittedName>
        <fullName evidence="5">Germination protein YpeB</fullName>
    </submittedName>
</protein>
<dbReference type="NCBIfam" id="TIGR02889">
    <property type="entry name" value="spore_YpeB"/>
    <property type="match status" value="1"/>
</dbReference>
<feature type="domain" description="Sporulation protein YpeB N-terminal" evidence="4">
    <location>
        <begin position="27"/>
        <end position="162"/>
    </location>
</feature>
<gene>
    <name evidence="5" type="primary">ypeB</name>
    <name evidence="5" type="ORF">ACFPU1_15720</name>
</gene>
<name>A0ABW0YNX1_9BACI</name>
<evidence type="ECO:0000313" key="5">
    <source>
        <dbReference type="EMBL" id="MFC5714198.1"/>
    </source>
</evidence>
<dbReference type="InterPro" id="IPR014239">
    <property type="entry name" value="YpeB_PepSY1-2"/>
</dbReference>
<dbReference type="Pfam" id="PF20769">
    <property type="entry name" value="YPEB_N"/>
    <property type="match status" value="1"/>
</dbReference>
<organism evidence="5 6">
    <name type="scientific">Thalassorhabdus alkalitolerans</name>
    <dbReference type="NCBI Taxonomy" id="2282697"/>
    <lineage>
        <taxon>Bacteria</taxon>
        <taxon>Bacillati</taxon>
        <taxon>Bacillota</taxon>
        <taxon>Bacilli</taxon>
        <taxon>Bacillales</taxon>
        <taxon>Bacillaceae</taxon>
        <taxon>Thalassorhabdus</taxon>
    </lineage>
</organism>
<evidence type="ECO:0000259" key="3">
    <source>
        <dbReference type="Pfam" id="PF14620"/>
    </source>
</evidence>
<evidence type="ECO:0000256" key="1">
    <source>
        <dbReference type="SAM" id="Phobius"/>
    </source>
</evidence>
<evidence type="ECO:0000259" key="2">
    <source>
        <dbReference type="Pfam" id="PF03413"/>
    </source>
</evidence>
<dbReference type="Pfam" id="PF03413">
    <property type="entry name" value="PepSY"/>
    <property type="match status" value="1"/>
</dbReference>
<keyword evidence="1" id="KW-1133">Transmembrane helix</keyword>
<evidence type="ECO:0000313" key="6">
    <source>
        <dbReference type="Proteomes" id="UP001596142"/>
    </source>
</evidence>
<sequence length="451" mass="51520">MIRNIIIGALAIGVIGLGFWGFNENQEKSQVLMQTENNYQRAFHDLAYHIDQLEDEIGSTLAMNSRKHLSGSLAEVWRVTSLAQSEMGQLPLGMIPVSKTEEFLYNIGDFSYETSIRNLDDDPLSDEEYEELQNYYEQAKEIKHDLRQIQASALREGWHWTDAESELLAQQEPMNNSIVNGFTLIDEKVEGFSETNWGPENGFGGDFEKRLSERIDDKEEIDEEKAVARAKEFLDVPNEDNIVVQELGEGSFYEGYELVIEDPERESSVYMEMTKKGGLPLFLLESRNVGEPQISLNAASERAEHFLERNHFDSMQLIDSSQYESVGVFQFAPVQDNVRLYPDIVTVDVALDTGDVIGYEGVDYFANHKERQDLSPELDEEEAEEALNPNLEVREAHAAVIENEEEEEVLCYEFYGTLGQDTFRIFINAKTGEEEQIDKMVEAEPVYNTDY</sequence>
<comment type="caution">
    <text evidence="5">The sequence shown here is derived from an EMBL/GenBank/DDBJ whole genome shotgun (WGS) entry which is preliminary data.</text>
</comment>
<keyword evidence="1" id="KW-0812">Transmembrane</keyword>
<dbReference type="InterPro" id="IPR025711">
    <property type="entry name" value="PepSY"/>
</dbReference>
<proteinExistence type="predicted"/>
<keyword evidence="6" id="KW-1185">Reference proteome</keyword>
<dbReference type="EMBL" id="JBHSOZ010000010">
    <property type="protein sequence ID" value="MFC5714198.1"/>
    <property type="molecule type" value="Genomic_DNA"/>
</dbReference>
<reference evidence="6" key="1">
    <citation type="journal article" date="2019" name="Int. J. Syst. Evol. Microbiol.">
        <title>The Global Catalogue of Microorganisms (GCM) 10K type strain sequencing project: providing services to taxonomists for standard genome sequencing and annotation.</title>
        <authorList>
            <consortium name="The Broad Institute Genomics Platform"/>
            <consortium name="The Broad Institute Genome Sequencing Center for Infectious Disease"/>
            <person name="Wu L."/>
            <person name="Ma J."/>
        </authorList>
    </citation>
    <scope>NUCLEOTIDE SEQUENCE [LARGE SCALE GENOMIC DNA]</scope>
    <source>
        <strain evidence="6">CECT 7184</strain>
    </source>
</reference>
<dbReference type="Pfam" id="PF14620">
    <property type="entry name" value="YPEB_PepSY1-2"/>
    <property type="match status" value="1"/>
</dbReference>
<dbReference type="Proteomes" id="UP001596142">
    <property type="component" value="Unassembled WGS sequence"/>
</dbReference>
<feature type="transmembrane region" description="Helical" evidence="1">
    <location>
        <begin position="5"/>
        <end position="22"/>
    </location>
</feature>
<evidence type="ECO:0000259" key="4">
    <source>
        <dbReference type="Pfam" id="PF20769"/>
    </source>
</evidence>
<keyword evidence="1" id="KW-0472">Membrane</keyword>
<feature type="domain" description="Sporulation protein YpeB PepSY1 and PepSY2" evidence="3">
    <location>
        <begin position="180"/>
        <end position="372"/>
    </location>
</feature>
<feature type="domain" description="PepSY" evidence="2">
    <location>
        <begin position="378"/>
        <end position="434"/>
    </location>
</feature>
<dbReference type="InterPro" id="IPR048402">
    <property type="entry name" value="YpeB_N"/>
</dbReference>
<accession>A0ABW0YNX1</accession>
<dbReference type="RefSeq" id="WP_385942797.1">
    <property type="nucleotide sequence ID" value="NZ_JBHSOZ010000010.1"/>
</dbReference>